<comment type="caution">
    <text evidence="4">The sequence shown here is derived from an EMBL/GenBank/DDBJ whole genome shotgun (WGS) entry which is preliminary data.</text>
</comment>
<dbReference type="InterPro" id="IPR007130">
    <property type="entry name" value="DAGAT"/>
</dbReference>
<dbReference type="GO" id="GO:0016020">
    <property type="term" value="C:membrane"/>
    <property type="evidence" value="ECO:0007669"/>
    <property type="project" value="TreeGrafter"/>
</dbReference>
<name>A0A699TN66_TANCI</name>
<evidence type="ECO:0000256" key="3">
    <source>
        <dbReference type="ARBA" id="ARBA00023315"/>
    </source>
</evidence>
<comment type="similarity">
    <text evidence="1">Belongs to the diacylglycerol acyltransferase family.</text>
</comment>
<accession>A0A699TN66</accession>
<protein>
    <submittedName>
        <fullName evidence="4">Acyltransferase-like protein At1g54570, chloroplastic</fullName>
    </submittedName>
</protein>
<evidence type="ECO:0000313" key="4">
    <source>
        <dbReference type="EMBL" id="GFD10871.1"/>
    </source>
</evidence>
<dbReference type="GO" id="GO:0004144">
    <property type="term" value="F:diacylglycerol O-acyltransferase activity"/>
    <property type="evidence" value="ECO:0007669"/>
    <property type="project" value="UniProtKB-ARBA"/>
</dbReference>
<proteinExistence type="inferred from homology"/>
<dbReference type="PANTHER" id="PTHR22753">
    <property type="entry name" value="TRANSMEMBRANE PROTEIN 68"/>
    <property type="match status" value="1"/>
</dbReference>
<dbReference type="EMBL" id="BKCJ011255256">
    <property type="protein sequence ID" value="GFD10871.1"/>
    <property type="molecule type" value="Genomic_DNA"/>
</dbReference>
<keyword evidence="2 4" id="KW-0808">Transferase</keyword>
<dbReference type="GO" id="GO:0019432">
    <property type="term" value="P:triglyceride biosynthetic process"/>
    <property type="evidence" value="ECO:0007669"/>
    <property type="project" value="UniProtKB-ARBA"/>
</dbReference>
<organism evidence="4">
    <name type="scientific">Tanacetum cinerariifolium</name>
    <name type="common">Dalmatian daisy</name>
    <name type="synonym">Chrysanthemum cinerariifolium</name>
    <dbReference type="NCBI Taxonomy" id="118510"/>
    <lineage>
        <taxon>Eukaryota</taxon>
        <taxon>Viridiplantae</taxon>
        <taxon>Streptophyta</taxon>
        <taxon>Embryophyta</taxon>
        <taxon>Tracheophyta</taxon>
        <taxon>Spermatophyta</taxon>
        <taxon>Magnoliopsida</taxon>
        <taxon>eudicotyledons</taxon>
        <taxon>Gunneridae</taxon>
        <taxon>Pentapetalae</taxon>
        <taxon>asterids</taxon>
        <taxon>campanulids</taxon>
        <taxon>Asterales</taxon>
        <taxon>Asteraceae</taxon>
        <taxon>Asteroideae</taxon>
        <taxon>Anthemideae</taxon>
        <taxon>Anthemidinae</taxon>
        <taxon>Tanacetum</taxon>
    </lineage>
</organism>
<keyword evidence="3 4" id="KW-0012">Acyltransferase</keyword>
<dbReference type="AlphaFoldDB" id="A0A699TN66"/>
<feature type="non-terminal residue" evidence="4">
    <location>
        <position position="162"/>
    </location>
</feature>
<evidence type="ECO:0000256" key="1">
    <source>
        <dbReference type="ARBA" id="ARBA00005420"/>
    </source>
</evidence>
<evidence type="ECO:0000256" key="2">
    <source>
        <dbReference type="ARBA" id="ARBA00022679"/>
    </source>
</evidence>
<dbReference type="Pfam" id="PF03982">
    <property type="entry name" value="DAGAT"/>
    <property type="match status" value="1"/>
</dbReference>
<gene>
    <name evidence="4" type="ORF">Tci_882840</name>
</gene>
<sequence>PSITEFKTVPYEIWWYRLAMGAAMFSTMDDGKIVRGLAGIPDEGPVLLVGNHMLWGFESIPFVMQFLREKKVVLHALTHPETFAFDAEDEYIMIPYTDIMKLFGAIPVSDRNFYKLFSRKSHILLYPGGARESFHRKGEACKLFWPEKQEFVRMAVKFGATI</sequence>
<feature type="non-terminal residue" evidence="4">
    <location>
        <position position="1"/>
    </location>
</feature>
<dbReference type="PANTHER" id="PTHR22753:SF40">
    <property type="entry name" value="ACYLGLYCEROL LIPASE"/>
    <property type="match status" value="1"/>
</dbReference>
<reference evidence="4" key="1">
    <citation type="journal article" date="2019" name="Sci. Rep.">
        <title>Draft genome of Tanacetum cinerariifolium, the natural source of mosquito coil.</title>
        <authorList>
            <person name="Yamashiro T."/>
            <person name="Shiraishi A."/>
            <person name="Satake H."/>
            <person name="Nakayama K."/>
        </authorList>
    </citation>
    <scope>NUCLEOTIDE SEQUENCE</scope>
</reference>